<keyword evidence="2" id="KW-1185">Reference proteome</keyword>
<dbReference type="AlphaFoldDB" id="A0A9P5CRZ2"/>
<evidence type="ECO:0000313" key="2">
    <source>
        <dbReference type="Proteomes" id="UP000803844"/>
    </source>
</evidence>
<sequence>MVQYARATSTTRSALSRQDCIQILPLLTPPHVFSSPLSLFPLSDLLCHCARFCLPPPYDTVRTDGVDLLWYSYRHTVDEDRDSFKHGTGHLEKIHTHTHARTHTMTLCRLPTLVEI</sequence>
<organism evidence="1 2">
    <name type="scientific">Cryphonectria parasitica (strain ATCC 38755 / EP155)</name>
    <dbReference type="NCBI Taxonomy" id="660469"/>
    <lineage>
        <taxon>Eukaryota</taxon>
        <taxon>Fungi</taxon>
        <taxon>Dikarya</taxon>
        <taxon>Ascomycota</taxon>
        <taxon>Pezizomycotina</taxon>
        <taxon>Sordariomycetes</taxon>
        <taxon>Sordariomycetidae</taxon>
        <taxon>Diaporthales</taxon>
        <taxon>Cryphonectriaceae</taxon>
        <taxon>Cryphonectria-Endothia species complex</taxon>
        <taxon>Cryphonectria</taxon>
    </lineage>
</organism>
<protein>
    <submittedName>
        <fullName evidence="1">Uncharacterized protein</fullName>
    </submittedName>
</protein>
<dbReference type="GeneID" id="63832125"/>
<proteinExistence type="predicted"/>
<gene>
    <name evidence="1" type="ORF">M406DRAFT_102211</name>
</gene>
<evidence type="ECO:0000313" key="1">
    <source>
        <dbReference type="EMBL" id="KAF3768047.1"/>
    </source>
</evidence>
<reference evidence="1" key="1">
    <citation type="journal article" date="2020" name="Phytopathology">
        <title>Genome sequence of the chestnut blight fungus Cryphonectria parasitica EP155: A fundamental resource for an archetypical invasive plant pathogen.</title>
        <authorList>
            <person name="Crouch J.A."/>
            <person name="Dawe A."/>
            <person name="Aerts A."/>
            <person name="Barry K."/>
            <person name="Churchill A.C.L."/>
            <person name="Grimwood J."/>
            <person name="Hillman B."/>
            <person name="Milgroom M.G."/>
            <person name="Pangilinan J."/>
            <person name="Smith M."/>
            <person name="Salamov A."/>
            <person name="Schmutz J."/>
            <person name="Yadav J."/>
            <person name="Grigoriev I.V."/>
            <person name="Nuss D."/>
        </authorList>
    </citation>
    <scope>NUCLEOTIDE SEQUENCE</scope>
    <source>
        <strain evidence="1">EP155</strain>
    </source>
</reference>
<accession>A0A9P5CRZ2</accession>
<dbReference type="RefSeq" id="XP_040779008.1">
    <property type="nucleotide sequence ID" value="XM_040914996.1"/>
</dbReference>
<dbReference type="Proteomes" id="UP000803844">
    <property type="component" value="Unassembled WGS sequence"/>
</dbReference>
<comment type="caution">
    <text evidence="1">The sequence shown here is derived from an EMBL/GenBank/DDBJ whole genome shotgun (WGS) entry which is preliminary data.</text>
</comment>
<name>A0A9P5CRZ2_CRYP1</name>
<dbReference type="EMBL" id="MU032346">
    <property type="protein sequence ID" value="KAF3768047.1"/>
    <property type="molecule type" value="Genomic_DNA"/>
</dbReference>